<accession>A0ABM6F0R8</accession>
<dbReference type="EMBL" id="CP017754">
    <property type="protein sequence ID" value="AOZ04630.1"/>
    <property type="molecule type" value="Genomic_DNA"/>
</dbReference>
<keyword evidence="2" id="KW-0472">Membrane</keyword>
<name>A0ABM6F0R8_9BURK</name>
<feature type="transmembrane region" description="Helical" evidence="2">
    <location>
        <begin position="20"/>
        <end position="42"/>
    </location>
</feature>
<keyword evidence="2" id="KW-1133">Transmembrane helix</keyword>
<evidence type="ECO:0000313" key="4">
    <source>
        <dbReference type="Proteomes" id="UP000177515"/>
    </source>
</evidence>
<dbReference type="Proteomes" id="UP000177515">
    <property type="component" value="Chromosome 1"/>
</dbReference>
<protein>
    <recommendedName>
        <fullName evidence="5">Transmembrane protein</fullName>
    </recommendedName>
</protein>
<evidence type="ECO:0000256" key="2">
    <source>
        <dbReference type="SAM" id="Phobius"/>
    </source>
</evidence>
<evidence type="ECO:0008006" key="5">
    <source>
        <dbReference type="Google" id="ProtNLM"/>
    </source>
</evidence>
<keyword evidence="2" id="KW-0812">Transmembrane</keyword>
<keyword evidence="4" id="KW-1185">Reference proteome</keyword>
<evidence type="ECO:0000256" key="1">
    <source>
        <dbReference type="SAM" id="MobiDB-lite"/>
    </source>
</evidence>
<evidence type="ECO:0000313" key="3">
    <source>
        <dbReference type="EMBL" id="AOZ04630.1"/>
    </source>
</evidence>
<feature type="region of interest" description="Disordered" evidence="1">
    <location>
        <begin position="53"/>
        <end position="73"/>
    </location>
</feature>
<reference evidence="3 4" key="1">
    <citation type="submission" date="2016-10" db="EMBL/GenBank/DDBJ databases">
        <title>Complete genome sequences of three Cupriavidus strains isolated from various Malaysian environments.</title>
        <authorList>
            <person name="Abdullah A.A.-A."/>
            <person name="Shafie N.A.H."/>
            <person name="Lau N.S."/>
        </authorList>
    </citation>
    <scope>NUCLEOTIDE SEQUENCE [LARGE SCALE GENOMIC DNA]</scope>
    <source>
        <strain evidence="3 4">USMAA1020</strain>
    </source>
</reference>
<organism evidence="3 4">
    <name type="scientific">Cupriavidus malaysiensis</name>
    <dbReference type="NCBI Taxonomy" id="367825"/>
    <lineage>
        <taxon>Bacteria</taxon>
        <taxon>Pseudomonadati</taxon>
        <taxon>Pseudomonadota</taxon>
        <taxon>Betaproteobacteria</taxon>
        <taxon>Burkholderiales</taxon>
        <taxon>Burkholderiaceae</taxon>
        <taxon>Cupriavidus</taxon>
    </lineage>
</organism>
<gene>
    <name evidence="3" type="ORF">BKK80_01310</name>
</gene>
<proteinExistence type="predicted"/>
<sequence length="185" mass="20740">MLHVVSWRGNWVWGRIGPHHLVIAGLLTLWVSLILAIDYPLLRETRQLAKQLASVPEPGRERPSTAKAAQAGPRQIAKEYAATLPAFDAYPGQLRALNLLADQHGVVVARVDYRYEPLTGLPIQRLVLRMDAQGQDLPLRSFLQAMLNAFPNLSIARLAYAKATDGSLKVDQALEIHLYYRWQAE</sequence>